<dbReference type="Proteomes" id="UP000185146">
    <property type="component" value="Chromosome"/>
</dbReference>
<gene>
    <name evidence="1" type="ORF">BL240_26235</name>
</gene>
<proteinExistence type="predicted"/>
<dbReference type="EMBL" id="CP018743">
    <property type="protein sequence ID" value="APO84752.1"/>
    <property type="molecule type" value="Genomic_DNA"/>
</dbReference>
<evidence type="ECO:0000313" key="2">
    <source>
        <dbReference type="Proteomes" id="UP000185146"/>
    </source>
</evidence>
<name>A0A1L5PX60_PSEPU</name>
<evidence type="ECO:0000313" key="1">
    <source>
        <dbReference type="EMBL" id="APO84752.1"/>
    </source>
</evidence>
<protein>
    <submittedName>
        <fullName evidence="1">Uncharacterized protein</fullName>
    </submittedName>
</protein>
<reference evidence="1 2" key="1">
    <citation type="submission" date="2016-12" db="EMBL/GenBank/DDBJ databases">
        <title>Draft Genome Sequence of Mercury Resistant Pseudomonas DRA525.</title>
        <authorList>
            <person name="Drace K.M."/>
        </authorList>
    </citation>
    <scope>NUCLEOTIDE SEQUENCE [LARGE SCALE GENOMIC DNA]</scope>
    <source>
        <strain evidence="1 2">DRA525</strain>
    </source>
</reference>
<accession>A0A1L5PX60</accession>
<organism evidence="1 2">
    <name type="scientific">Pseudomonas putida</name>
    <name type="common">Arthrobacter siderocapsulatus</name>
    <dbReference type="NCBI Taxonomy" id="303"/>
    <lineage>
        <taxon>Bacteria</taxon>
        <taxon>Pseudomonadati</taxon>
        <taxon>Pseudomonadota</taxon>
        <taxon>Gammaproteobacteria</taxon>
        <taxon>Pseudomonadales</taxon>
        <taxon>Pseudomonadaceae</taxon>
        <taxon>Pseudomonas</taxon>
    </lineage>
</organism>
<sequence length="75" mass="7941">MPLSFVGAGSPAKNATRCMAPAKPVFAGEPAPTGAALPEQFALPVNFRSTKWVSLTGNTGSSCWWSWSWCLAPRS</sequence>
<dbReference type="AlphaFoldDB" id="A0A1L5PX60"/>